<protein>
    <recommendedName>
        <fullName evidence="1">DUF6602 domain-containing protein</fullName>
    </recommendedName>
</protein>
<feature type="domain" description="DUF6602" evidence="1">
    <location>
        <begin position="26"/>
        <end position="125"/>
    </location>
</feature>
<evidence type="ECO:0000313" key="3">
    <source>
        <dbReference type="Proteomes" id="UP000606600"/>
    </source>
</evidence>
<keyword evidence="3" id="KW-1185">Reference proteome</keyword>
<dbReference type="CDD" id="cd21173">
    <property type="entry name" value="NucC-like"/>
    <property type="match status" value="1"/>
</dbReference>
<proteinExistence type="predicted"/>
<dbReference type="InterPro" id="IPR046537">
    <property type="entry name" value="DUF6602"/>
</dbReference>
<accession>A0ABR7WQ34</accession>
<organism evidence="2 3">
    <name type="scientific">Mucilaginibacter pankratovii</name>
    <dbReference type="NCBI Taxonomy" id="2772110"/>
    <lineage>
        <taxon>Bacteria</taxon>
        <taxon>Pseudomonadati</taxon>
        <taxon>Bacteroidota</taxon>
        <taxon>Sphingobacteriia</taxon>
        <taxon>Sphingobacteriales</taxon>
        <taxon>Sphingobacteriaceae</taxon>
        <taxon>Mucilaginibacter</taxon>
    </lineage>
</organism>
<comment type="caution">
    <text evidence="2">The sequence shown here is derived from an EMBL/GenBank/DDBJ whole genome shotgun (WGS) entry which is preliminary data.</text>
</comment>
<dbReference type="RefSeq" id="WP_191189097.1">
    <property type="nucleotide sequence ID" value="NZ_JACWMY010000005.1"/>
</dbReference>
<dbReference type="Proteomes" id="UP000606600">
    <property type="component" value="Unassembled WGS sequence"/>
</dbReference>
<sequence length="323" mass="36383">MPTNDLIDFMQSATDEMSAEYNRIQKRALEDPGTAGDQGEENWAELLRKWLPSTFKIVTKGRIVGIDGVASPQVDVIILRPEYPPSLENEKLYLAGGVLAAFECKLTLKSKHLKAFFDNSKQVKSRMQYELGTPYKELQSPIIYGLLAHSHSWNGLKSKPIEIIEEAINQGHSASDHPVYLPDFICIANLSCWTVNKVASSGLRQFKKGSIEYEGFLKVFGKDSRPSTCYMRQYSKSASDFKSIGALTTGLLCKISWQVPTLRPIAKYFKGVKLEGSGLGKAFWWTLEIYSDKLKAVIDDKLINDMDSGQFTGNNWNEWSRFI</sequence>
<evidence type="ECO:0000313" key="2">
    <source>
        <dbReference type="EMBL" id="MBD1364434.1"/>
    </source>
</evidence>
<dbReference type="EMBL" id="JACWMY010000005">
    <property type="protein sequence ID" value="MBD1364434.1"/>
    <property type="molecule type" value="Genomic_DNA"/>
</dbReference>
<name>A0ABR7WQ34_9SPHI</name>
<evidence type="ECO:0000259" key="1">
    <source>
        <dbReference type="Pfam" id="PF20247"/>
    </source>
</evidence>
<gene>
    <name evidence="2" type="ORF">IDJ77_11500</name>
</gene>
<reference evidence="2 3" key="1">
    <citation type="submission" date="2020-09" db="EMBL/GenBank/DDBJ databases">
        <title>Novel species of Mucilaginibacter isolated from a glacier on the Tibetan Plateau.</title>
        <authorList>
            <person name="Liu Q."/>
            <person name="Xin Y.-H."/>
        </authorList>
    </citation>
    <scope>NUCLEOTIDE SEQUENCE [LARGE SCALE GENOMIC DNA]</scope>
    <source>
        <strain evidence="2 3">ZT4R22</strain>
    </source>
</reference>
<dbReference type="Pfam" id="PF20247">
    <property type="entry name" value="DUF6602"/>
    <property type="match status" value="1"/>
</dbReference>